<gene>
    <name evidence="2" type="ORF">BDN70DRAFT_901365</name>
</gene>
<dbReference type="Proteomes" id="UP000807469">
    <property type="component" value="Unassembled WGS sequence"/>
</dbReference>
<proteinExistence type="predicted"/>
<evidence type="ECO:0000313" key="3">
    <source>
        <dbReference type="Proteomes" id="UP000807469"/>
    </source>
</evidence>
<comment type="caution">
    <text evidence="2">The sequence shown here is derived from an EMBL/GenBank/DDBJ whole genome shotgun (WGS) entry which is preliminary data.</text>
</comment>
<evidence type="ECO:0000313" key="2">
    <source>
        <dbReference type="EMBL" id="KAF9471419.1"/>
    </source>
</evidence>
<organism evidence="2 3">
    <name type="scientific">Pholiota conissans</name>
    <dbReference type="NCBI Taxonomy" id="109636"/>
    <lineage>
        <taxon>Eukaryota</taxon>
        <taxon>Fungi</taxon>
        <taxon>Dikarya</taxon>
        <taxon>Basidiomycota</taxon>
        <taxon>Agaricomycotina</taxon>
        <taxon>Agaricomycetes</taxon>
        <taxon>Agaricomycetidae</taxon>
        <taxon>Agaricales</taxon>
        <taxon>Agaricineae</taxon>
        <taxon>Strophariaceae</taxon>
        <taxon>Pholiota</taxon>
    </lineage>
</organism>
<dbReference type="OrthoDB" id="3044119at2759"/>
<reference evidence="2" key="1">
    <citation type="submission" date="2020-11" db="EMBL/GenBank/DDBJ databases">
        <authorList>
            <consortium name="DOE Joint Genome Institute"/>
            <person name="Ahrendt S."/>
            <person name="Riley R."/>
            <person name="Andreopoulos W."/>
            <person name="Labutti K."/>
            <person name="Pangilinan J."/>
            <person name="Ruiz-Duenas F.J."/>
            <person name="Barrasa J.M."/>
            <person name="Sanchez-Garcia M."/>
            <person name="Camarero S."/>
            <person name="Miyauchi S."/>
            <person name="Serrano A."/>
            <person name="Linde D."/>
            <person name="Babiker R."/>
            <person name="Drula E."/>
            <person name="Ayuso-Fernandez I."/>
            <person name="Pacheco R."/>
            <person name="Padilla G."/>
            <person name="Ferreira P."/>
            <person name="Barriuso J."/>
            <person name="Kellner H."/>
            <person name="Castanera R."/>
            <person name="Alfaro M."/>
            <person name="Ramirez L."/>
            <person name="Pisabarro A.G."/>
            <person name="Kuo A."/>
            <person name="Tritt A."/>
            <person name="Lipzen A."/>
            <person name="He G."/>
            <person name="Yan M."/>
            <person name="Ng V."/>
            <person name="Cullen D."/>
            <person name="Martin F."/>
            <person name="Rosso M.-N."/>
            <person name="Henrissat B."/>
            <person name="Hibbett D."/>
            <person name="Martinez A.T."/>
            <person name="Grigoriev I.V."/>
        </authorList>
    </citation>
    <scope>NUCLEOTIDE SEQUENCE</scope>
    <source>
        <strain evidence="2">CIRM-BRFM 674</strain>
    </source>
</reference>
<keyword evidence="3" id="KW-1185">Reference proteome</keyword>
<protein>
    <submittedName>
        <fullName evidence="2">Uncharacterized protein</fullName>
    </submittedName>
</protein>
<feature type="region of interest" description="Disordered" evidence="1">
    <location>
        <begin position="163"/>
        <end position="182"/>
    </location>
</feature>
<evidence type="ECO:0000256" key="1">
    <source>
        <dbReference type="SAM" id="MobiDB-lite"/>
    </source>
</evidence>
<sequence length="182" mass="19707">MSETSSTSSLLTPFQPALPSGYTRIAAADGQSYLVPEFLIDVTKTHLNKTPAEAATRTTEENNASTRVFQLPGGVHIAKTDALLPAVACISEQEVLSLHAEIEAVQQRYGITFKDAAQRLFMSEVACVQSHFNAMQGFASTSERIRNTMLNGITNPIVHIDKTPPHQLDMTPGKTVPIARGD</sequence>
<name>A0A9P5YMS0_9AGAR</name>
<dbReference type="EMBL" id="MU155690">
    <property type="protein sequence ID" value="KAF9471419.1"/>
    <property type="molecule type" value="Genomic_DNA"/>
</dbReference>
<dbReference type="AlphaFoldDB" id="A0A9P5YMS0"/>
<accession>A0A9P5YMS0</accession>